<evidence type="ECO:0000313" key="1">
    <source>
        <dbReference type="EMBL" id="OTP13419.1"/>
    </source>
</evidence>
<sequence>MDKEKIAEILNSVKEVIEELDEENQGAMYYLNEIKESAEILLFSGY</sequence>
<gene>
    <name evidence="2" type="ORF">A5888_001918</name>
    <name evidence="1" type="ORF">A5888_002897</name>
</gene>
<organism evidence="1">
    <name type="scientific">Candidatus Enterococcus clewellii</name>
    <dbReference type="NCBI Taxonomy" id="1834193"/>
    <lineage>
        <taxon>Bacteria</taxon>
        <taxon>Bacillati</taxon>
        <taxon>Bacillota</taxon>
        <taxon>Bacilli</taxon>
        <taxon>Lactobacillales</taxon>
        <taxon>Enterococcaceae</taxon>
        <taxon>Enterococcus</taxon>
    </lineage>
</organism>
<keyword evidence="3" id="KW-1185">Reference proteome</keyword>
<reference evidence="1" key="1">
    <citation type="submission" date="2017-05" db="EMBL/GenBank/DDBJ databases">
        <title>The Genome Sequence of Enterococcus sp. 9E7_DIV0242.</title>
        <authorList>
            <consortium name="The Broad Institute Genomics Platform"/>
            <consortium name="The Broad Institute Genomic Center for Infectious Diseases"/>
            <person name="Earl A."/>
            <person name="Manson A."/>
            <person name="Schwartman J."/>
            <person name="Gilmore M."/>
            <person name="Abouelleil A."/>
            <person name="Cao P."/>
            <person name="Chapman S."/>
            <person name="Cusick C."/>
            <person name="Shea T."/>
            <person name="Young S."/>
            <person name="Neafsey D."/>
            <person name="Nusbaum C."/>
            <person name="Birren B."/>
        </authorList>
    </citation>
    <scope>NUCLEOTIDE SEQUENCE [LARGE SCALE GENOMIC DNA]</scope>
    <source>
        <strain evidence="1">9E7_DIV0242</strain>
    </source>
</reference>
<evidence type="ECO:0000313" key="3">
    <source>
        <dbReference type="Proteomes" id="UP000195141"/>
    </source>
</evidence>
<reference evidence="2" key="2">
    <citation type="submission" date="2017-05" db="EMBL/GenBank/DDBJ databases">
        <authorList>
            <consortium name="The Broad Institute Genomics Platform"/>
            <consortium name="The Broad Institute Genomic Center for Infectious Diseases"/>
            <person name="Earl A."/>
            <person name="Manson A."/>
            <person name="Schwartman J."/>
            <person name="Gilmore M."/>
            <person name="Abouelleil A."/>
            <person name="Cao P."/>
            <person name="Chapman S."/>
            <person name="Cusick C."/>
            <person name="Shea T."/>
            <person name="Young S."/>
            <person name="Neafsey D."/>
            <person name="Nusbaum C."/>
            <person name="Birren B."/>
        </authorList>
    </citation>
    <scope>NUCLEOTIDE SEQUENCE</scope>
    <source>
        <strain evidence="2">9E7_DIV0242</strain>
    </source>
</reference>
<evidence type="ECO:0000313" key="2">
    <source>
        <dbReference type="EMBL" id="WYJ90190.1"/>
    </source>
</evidence>
<protein>
    <submittedName>
        <fullName evidence="1">Uncharacterized protein</fullName>
    </submittedName>
</protein>
<dbReference type="RefSeq" id="WP_170924828.1">
    <property type="nucleotide sequence ID" value="NZ_CP147247.1"/>
</dbReference>
<dbReference type="Proteomes" id="UP000195141">
    <property type="component" value="Chromosome"/>
</dbReference>
<proteinExistence type="predicted"/>
<name>A0A242K341_9ENTE</name>
<dbReference type="EMBL" id="CP147247">
    <property type="protein sequence ID" value="WYJ90190.1"/>
    <property type="molecule type" value="Genomic_DNA"/>
</dbReference>
<dbReference type="EMBL" id="NGMM01000005">
    <property type="protein sequence ID" value="OTP13419.1"/>
    <property type="molecule type" value="Genomic_DNA"/>
</dbReference>
<accession>A0A242K341</accession>
<reference evidence="2" key="3">
    <citation type="submission" date="2024-03" db="EMBL/GenBank/DDBJ databases">
        <title>The Genome Sequence of Enterococcus sp. DIV0242b.</title>
        <authorList>
            <consortium name="The Broad Institute Genomics Platform"/>
            <consortium name="The Broad Institute Microbial Omics Core"/>
            <consortium name="The Broad Institute Genomic Center for Infectious Diseases"/>
            <person name="Earl A."/>
            <person name="Manson A."/>
            <person name="Gilmore M."/>
            <person name="Schwartman J."/>
            <person name="Shea T."/>
            <person name="Abouelleil A."/>
            <person name="Cao P."/>
            <person name="Chapman S."/>
            <person name="Cusick C."/>
            <person name="Young S."/>
            <person name="Neafsey D."/>
            <person name="Nusbaum C."/>
            <person name="Birren B."/>
        </authorList>
    </citation>
    <scope>NUCLEOTIDE SEQUENCE</scope>
    <source>
        <strain evidence="2">9E7_DIV0242</strain>
    </source>
</reference>
<dbReference type="AlphaFoldDB" id="A0A242K341"/>